<organism evidence="1 2">
    <name type="scientific">Rosa chinensis</name>
    <name type="common">China rose</name>
    <dbReference type="NCBI Taxonomy" id="74649"/>
    <lineage>
        <taxon>Eukaryota</taxon>
        <taxon>Viridiplantae</taxon>
        <taxon>Streptophyta</taxon>
        <taxon>Embryophyta</taxon>
        <taxon>Tracheophyta</taxon>
        <taxon>Spermatophyta</taxon>
        <taxon>Magnoliopsida</taxon>
        <taxon>eudicotyledons</taxon>
        <taxon>Gunneridae</taxon>
        <taxon>Pentapetalae</taxon>
        <taxon>rosids</taxon>
        <taxon>fabids</taxon>
        <taxon>Rosales</taxon>
        <taxon>Rosaceae</taxon>
        <taxon>Rosoideae</taxon>
        <taxon>Rosoideae incertae sedis</taxon>
        <taxon>Rosa</taxon>
    </lineage>
</organism>
<comment type="caution">
    <text evidence="1">The sequence shown here is derived from an EMBL/GenBank/DDBJ whole genome shotgun (WGS) entry which is preliminary data.</text>
</comment>
<dbReference type="EMBL" id="PDCK01000044">
    <property type="protein sequence ID" value="PRQ22527.1"/>
    <property type="molecule type" value="Genomic_DNA"/>
</dbReference>
<dbReference type="InterPro" id="IPR029063">
    <property type="entry name" value="SAM-dependent_MTases_sf"/>
</dbReference>
<dbReference type="PANTHER" id="PTHR33593">
    <property type="entry name" value="DUF1442 FAMILY PROTEIN"/>
    <property type="match status" value="1"/>
</dbReference>
<protein>
    <submittedName>
        <fullName evidence="1">Putative S-adenosyl-L-methionine-dependent methyltransferase</fullName>
    </submittedName>
</protein>
<sequence length="227" mass="25287">MAMEWCPQAALQAYLHTLHLCKDQSNQDCSSTFGSTSCIIEPKCMEFVSALAAGKKARLMVQITSEGVTPLTVSLAVAAKQTGGRLIVCITQPLSHHHEYVEKMSKILFLENGLDGVVEFVYGIDPCLVVKQFKDIDFAVIDCKIEEHLKVLRIMNLNPNGSMVVLNNLHQSKRGGGGAFPDQVFKQKKGYESVTLPIGEGMELTRFRSNGKYQSKRCKRFHVTYED</sequence>
<accession>A0A2P6PKR6</accession>
<evidence type="ECO:0000313" key="1">
    <source>
        <dbReference type="EMBL" id="PRQ22527.1"/>
    </source>
</evidence>
<dbReference type="OrthoDB" id="774871at2759"/>
<dbReference type="AlphaFoldDB" id="A0A2P6PKR6"/>
<keyword evidence="1" id="KW-0489">Methyltransferase</keyword>
<reference evidence="1 2" key="1">
    <citation type="journal article" date="2018" name="Nat. Genet.">
        <title>The Rosa genome provides new insights in the design of modern roses.</title>
        <authorList>
            <person name="Bendahmane M."/>
        </authorList>
    </citation>
    <scope>NUCLEOTIDE SEQUENCE [LARGE SCALE GENOMIC DNA]</scope>
    <source>
        <strain evidence="2">cv. Old Blush</strain>
    </source>
</reference>
<dbReference type="OMA" id="MVMEPRS"/>
<evidence type="ECO:0000313" key="2">
    <source>
        <dbReference type="Proteomes" id="UP000238479"/>
    </source>
</evidence>
<keyword evidence="1" id="KW-0808">Transferase</keyword>
<dbReference type="PANTHER" id="PTHR33593:SF16">
    <property type="entry name" value="OS08G0110600 PROTEIN"/>
    <property type="match status" value="1"/>
</dbReference>
<dbReference type="Pfam" id="PF07279">
    <property type="entry name" value="DUF1442"/>
    <property type="match status" value="1"/>
</dbReference>
<keyword evidence="2" id="KW-1185">Reference proteome</keyword>
<dbReference type="InterPro" id="IPR009902">
    <property type="entry name" value="DUF1442"/>
</dbReference>
<dbReference type="GO" id="GO:0032259">
    <property type="term" value="P:methylation"/>
    <property type="evidence" value="ECO:0007669"/>
    <property type="project" value="UniProtKB-KW"/>
</dbReference>
<dbReference type="Gramene" id="PRQ22527">
    <property type="protein sequence ID" value="PRQ22527"/>
    <property type="gene ID" value="RchiOBHm_Chr6g0251271"/>
</dbReference>
<dbReference type="Gene3D" id="3.40.50.150">
    <property type="entry name" value="Vaccinia Virus protein VP39"/>
    <property type="match status" value="1"/>
</dbReference>
<dbReference type="GO" id="GO:0008168">
    <property type="term" value="F:methyltransferase activity"/>
    <property type="evidence" value="ECO:0007669"/>
    <property type="project" value="UniProtKB-KW"/>
</dbReference>
<dbReference type="Proteomes" id="UP000238479">
    <property type="component" value="Chromosome 6"/>
</dbReference>
<proteinExistence type="predicted"/>
<gene>
    <name evidence="1" type="ORF">RchiOBHm_Chr6g0251271</name>
</gene>
<name>A0A2P6PKR6_ROSCH</name>